<protein>
    <submittedName>
        <fullName evidence="1">Uncharacterized protein</fullName>
    </submittedName>
</protein>
<evidence type="ECO:0000313" key="2">
    <source>
        <dbReference type="Proteomes" id="UP000223968"/>
    </source>
</evidence>
<accession>A0A2B7Y4J0</accession>
<proteinExistence type="predicted"/>
<name>A0A2B7Y4J0_9EURO</name>
<dbReference type="EMBL" id="PDNB01000022">
    <property type="protein sequence ID" value="PGH15758.1"/>
    <property type="molecule type" value="Genomic_DNA"/>
</dbReference>
<comment type="caution">
    <text evidence="1">The sequence shown here is derived from an EMBL/GenBank/DDBJ whole genome shotgun (WGS) entry which is preliminary data.</text>
</comment>
<sequence>QKWEVSAGDGFPEIGVDIIEAKVVTLKTCLEVICYGSSESSFKNLFFLDDYACSQWSNHLGSAVEHIDEIEPGYKKVIGKLLMKMWRDETVLTKWLKLKSDYPSLFTAEFELLNIQWFKDQAFLDSLLTGDRDWIDKKLQEPPELFRLAANILSRE</sequence>
<gene>
    <name evidence="1" type="ORF">AJ79_02138</name>
</gene>
<evidence type="ECO:0000313" key="1">
    <source>
        <dbReference type="EMBL" id="PGH15758.1"/>
    </source>
</evidence>
<dbReference type="OrthoDB" id="448455at2759"/>
<dbReference type="AlphaFoldDB" id="A0A2B7Y4J0"/>
<dbReference type="Proteomes" id="UP000223968">
    <property type="component" value="Unassembled WGS sequence"/>
</dbReference>
<keyword evidence="2" id="KW-1185">Reference proteome</keyword>
<feature type="non-terminal residue" evidence="1">
    <location>
        <position position="1"/>
    </location>
</feature>
<reference evidence="1 2" key="1">
    <citation type="submission" date="2017-10" db="EMBL/GenBank/DDBJ databases">
        <title>Comparative genomics in systemic dimorphic fungi from Ajellomycetaceae.</title>
        <authorList>
            <person name="Munoz J.F."/>
            <person name="Mcewen J.G."/>
            <person name="Clay O.K."/>
            <person name="Cuomo C.A."/>
        </authorList>
    </citation>
    <scope>NUCLEOTIDE SEQUENCE [LARGE SCALE GENOMIC DNA]</scope>
    <source>
        <strain evidence="1 2">UAMH5409</strain>
    </source>
</reference>
<organism evidence="1 2">
    <name type="scientific">Helicocarpus griseus UAMH5409</name>
    <dbReference type="NCBI Taxonomy" id="1447875"/>
    <lineage>
        <taxon>Eukaryota</taxon>
        <taxon>Fungi</taxon>
        <taxon>Dikarya</taxon>
        <taxon>Ascomycota</taxon>
        <taxon>Pezizomycotina</taxon>
        <taxon>Eurotiomycetes</taxon>
        <taxon>Eurotiomycetidae</taxon>
        <taxon>Onygenales</taxon>
        <taxon>Ajellomycetaceae</taxon>
        <taxon>Helicocarpus</taxon>
    </lineage>
</organism>